<sequence>MDIERKGVSAKWLSKSGRYKKQQNVLERCLPKKTSRQACITLRSGSLTEDIKSPDVNGNELYVFSEPLSSECTIGSMMGLGHAHGTQRDVQCRHRGRTPSHLVFLLRLAKYGISNVVCCESSLQHGWDRAHGLPSYASQWSPATPMQALIVHGSK</sequence>
<dbReference type="AlphaFoldDB" id="A0AAJ0CP30"/>
<dbReference type="Proteomes" id="UP001251528">
    <property type="component" value="Unassembled WGS sequence"/>
</dbReference>
<organism evidence="1 2">
    <name type="scientific">Conoideocrella luteorostrata</name>
    <dbReference type="NCBI Taxonomy" id="1105319"/>
    <lineage>
        <taxon>Eukaryota</taxon>
        <taxon>Fungi</taxon>
        <taxon>Dikarya</taxon>
        <taxon>Ascomycota</taxon>
        <taxon>Pezizomycotina</taxon>
        <taxon>Sordariomycetes</taxon>
        <taxon>Hypocreomycetidae</taxon>
        <taxon>Hypocreales</taxon>
        <taxon>Clavicipitaceae</taxon>
        <taxon>Conoideocrella</taxon>
    </lineage>
</organism>
<dbReference type="EMBL" id="JASWJB010000174">
    <property type="protein sequence ID" value="KAK2594291.1"/>
    <property type="molecule type" value="Genomic_DNA"/>
</dbReference>
<accession>A0AAJ0CP30</accession>
<protein>
    <submittedName>
        <fullName evidence="1">Uncharacterized protein</fullName>
    </submittedName>
</protein>
<comment type="caution">
    <text evidence="1">The sequence shown here is derived from an EMBL/GenBank/DDBJ whole genome shotgun (WGS) entry which is preliminary data.</text>
</comment>
<keyword evidence="2" id="KW-1185">Reference proteome</keyword>
<name>A0AAJ0CP30_9HYPO</name>
<gene>
    <name evidence="1" type="ORF">QQS21_007997</name>
</gene>
<evidence type="ECO:0000313" key="2">
    <source>
        <dbReference type="Proteomes" id="UP001251528"/>
    </source>
</evidence>
<evidence type="ECO:0000313" key="1">
    <source>
        <dbReference type="EMBL" id="KAK2594291.1"/>
    </source>
</evidence>
<proteinExistence type="predicted"/>
<reference evidence="1" key="1">
    <citation type="submission" date="2023-06" db="EMBL/GenBank/DDBJ databases">
        <title>Conoideocrella luteorostrata (Hypocreales: Clavicipitaceae), a potential biocontrol fungus for elongate hemlock scale in United States Christmas tree production areas.</title>
        <authorList>
            <person name="Barrett H."/>
            <person name="Lovett B."/>
            <person name="Macias A.M."/>
            <person name="Stajich J.E."/>
            <person name="Kasson M.T."/>
        </authorList>
    </citation>
    <scope>NUCLEOTIDE SEQUENCE</scope>
    <source>
        <strain evidence="1">ARSEF 14590</strain>
    </source>
</reference>